<evidence type="ECO:0000259" key="5">
    <source>
        <dbReference type="Pfam" id="PF13693"/>
    </source>
</evidence>
<dbReference type="AlphaFoldDB" id="A0A1H8P4E6"/>
<comment type="similarity">
    <text evidence="1">Belongs to the ner transcriptional regulatory family.</text>
</comment>
<evidence type="ECO:0000313" key="7">
    <source>
        <dbReference type="Proteomes" id="UP000199054"/>
    </source>
</evidence>
<dbReference type="InterPro" id="IPR010982">
    <property type="entry name" value="Lambda_DNA-bd_dom_sf"/>
</dbReference>
<gene>
    <name evidence="6" type="ORF">SAMN04489859_10806</name>
</gene>
<dbReference type="OrthoDB" id="5405994at2"/>
<keyword evidence="3 6" id="KW-0238">DNA-binding</keyword>
<dbReference type="Gene3D" id="1.10.260.40">
    <property type="entry name" value="lambda repressor-like DNA-binding domains"/>
    <property type="match status" value="1"/>
</dbReference>
<evidence type="ECO:0000256" key="1">
    <source>
        <dbReference type="ARBA" id="ARBA00006157"/>
    </source>
</evidence>
<dbReference type="Proteomes" id="UP000199054">
    <property type="component" value="Unassembled WGS sequence"/>
</dbReference>
<name>A0A1H8P4E6_9RHOB</name>
<evidence type="ECO:0000256" key="2">
    <source>
        <dbReference type="ARBA" id="ARBA00023015"/>
    </source>
</evidence>
<feature type="domain" description="Ner winged helix-turn-helix DNA-binding" evidence="5">
    <location>
        <begin position="14"/>
        <end position="79"/>
    </location>
</feature>
<accession>A0A1H8P4E6</accession>
<reference evidence="6 7" key="1">
    <citation type="submission" date="2016-10" db="EMBL/GenBank/DDBJ databases">
        <authorList>
            <person name="de Groot N.N."/>
        </authorList>
    </citation>
    <scope>NUCLEOTIDE SEQUENCE [LARGE SCALE GENOMIC DNA]</scope>
    <source>
        <strain evidence="6 7">DSM 8512</strain>
    </source>
</reference>
<keyword evidence="7" id="KW-1185">Reference proteome</keyword>
<evidence type="ECO:0000313" key="6">
    <source>
        <dbReference type="EMBL" id="SEO36809.1"/>
    </source>
</evidence>
<organism evidence="6 7">
    <name type="scientific">Paracoccus alcaliphilus</name>
    <dbReference type="NCBI Taxonomy" id="34002"/>
    <lineage>
        <taxon>Bacteria</taxon>
        <taxon>Pseudomonadati</taxon>
        <taxon>Pseudomonadota</taxon>
        <taxon>Alphaproteobacteria</taxon>
        <taxon>Rhodobacterales</taxon>
        <taxon>Paracoccaceae</taxon>
        <taxon>Paracoccus</taxon>
    </lineage>
</organism>
<dbReference type="STRING" id="34002.SAMN04489859_10806"/>
<evidence type="ECO:0000256" key="3">
    <source>
        <dbReference type="ARBA" id="ARBA00023125"/>
    </source>
</evidence>
<dbReference type="Pfam" id="PF13693">
    <property type="entry name" value="HTH_35"/>
    <property type="match status" value="1"/>
</dbReference>
<dbReference type="SUPFAM" id="SSF47413">
    <property type="entry name" value="lambda repressor-like DNA-binding domains"/>
    <property type="match status" value="1"/>
</dbReference>
<dbReference type="InterPro" id="IPR038722">
    <property type="entry name" value="Ner_HTH_dom"/>
</dbReference>
<dbReference type="EMBL" id="FODE01000080">
    <property type="protein sequence ID" value="SEO36809.1"/>
    <property type="molecule type" value="Genomic_DNA"/>
</dbReference>
<sequence length="80" mass="9069">MLRLSPEVNLELHDEIKRALRAQKVTLRSIAEEAGCSLSMASMVSQGYRSSKVVEGLIAEKLGKKPETLWPDRYNPEKER</sequence>
<evidence type="ECO:0000256" key="4">
    <source>
        <dbReference type="ARBA" id="ARBA00023163"/>
    </source>
</evidence>
<keyword evidence="2" id="KW-0805">Transcription regulation</keyword>
<protein>
    <submittedName>
        <fullName evidence="6">Predicted transcriptional regulator, lambda repressor-like DNA-binding domain</fullName>
    </submittedName>
</protein>
<proteinExistence type="inferred from homology"/>
<dbReference type="GO" id="GO:0003677">
    <property type="term" value="F:DNA binding"/>
    <property type="evidence" value="ECO:0007669"/>
    <property type="project" value="UniProtKB-KW"/>
</dbReference>
<keyword evidence="4" id="KW-0804">Transcription</keyword>